<dbReference type="EMBL" id="CVRB01000002">
    <property type="protein sequence ID" value="CRK82153.1"/>
    <property type="molecule type" value="Genomic_DNA"/>
</dbReference>
<sequence length="132" mass="14722">MNLNRCVNRPLVKENSYVVDLFFTGDVKAVIYTKGEQGAELYLDHETYQSTGYPVEVQDTTGAGDALIGVFLYQLLEKNVSQQNLEEVLHHHYQEILSFANASGALTTTGKGAISSLPTKEEISHLQQKFKQ</sequence>
<name>A0A0U1NVV1_9BACI</name>
<comment type="similarity">
    <text evidence="1">Belongs to the carbohydrate kinase PfkB family.</text>
</comment>
<accession>A0A0U1NVV1</accession>
<evidence type="ECO:0000256" key="2">
    <source>
        <dbReference type="ARBA" id="ARBA00022679"/>
    </source>
</evidence>
<evidence type="ECO:0000259" key="4">
    <source>
        <dbReference type="Pfam" id="PF00294"/>
    </source>
</evidence>
<dbReference type="SUPFAM" id="SSF53613">
    <property type="entry name" value="Ribokinase-like"/>
    <property type="match status" value="1"/>
</dbReference>
<evidence type="ECO:0000313" key="6">
    <source>
        <dbReference type="Proteomes" id="UP000199087"/>
    </source>
</evidence>
<dbReference type="PANTHER" id="PTHR43085:SF54">
    <property type="entry name" value="PUTATIVE-RELATED"/>
    <property type="match status" value="1"/>
</dbReference>
<dbReference type="Pfam" id="PF00294">
    <property type="entry name" value="PfkB"/>
    <property type="match status" value="1"/>
</dbReference>
<dbReference type="Proteomes" id="UP000199087">
    <property type="component" value="Unassembled WGS sequence"/>
</dbReference>
<keyword evidence="3 5" id="KW-0418">Kinase</keyword>
<feature type="domain" description="Carbohydrate kinase PfkB" evidence="4">
    <location>
        <begin position="21"/>
        <end position="119"/>
    </location>
</feature>
<proteinExistence type="inferred from homology"/>
<dbReference type="AlphaFoldDB" id="A0A0U1NVV1"/>
<protein>
    <submittedName>
        <fullName evidence="5">Carbohydrate kinase family protein</fullName>
    </submittedName>
</protein>
<dbReference type="Gene3D" id="3.40.1190.20">
    <property type="match status" value="1"/>
</dbReference>
<dbReference type="PANTHER" id="PTHR43085">
    <property type="entry name" value="HEXOKINASE FAMILY MEMBER"/>
    <property type="match status" value="1"/>
</dbReference>
<organism evidence="5 6">
    <name type="scientific">Neobacillus massiliamazoniensis</name>
    <dbReference type="NCBI Taxonomy" id="1499688"/>
    <lineage>
        <taxon>Bacteria</taxon>
        <taxon>Bacillati</taxon>
        <taxon>Bacillota</taxon>
        <taxon>Bacilli</taxon>
        <taxon>Bacillales</taxon>
        <taxon>Bacillaceae</taxon>
        <taxon>Neobacillus</taxon>
    </lineage>
</organism>
<reference evidence="6" key="1">
    <citation type="submission" date="2015-05" db="EMBL/GenBank/DDBJ databases">
        <authorList>
            <person name="Urmite Genomes"/>
        </authorList>
    </citation>
    <scope>NUCLEOTIDE SEQUENCE [LARGE SCALE GENOMIC DNA]</scope>
    <source>
        <strain evidence="6">LF1</strain>
    </source>
</reference>
<evidence type="ECO:0000256" key="3">
    <source>
        <dbReference type="ARBA" id="ARBA00022777"/>
    </source>
</evidence>
<keyword evidence="6" id="KW-1185">Reference proteome</keyword>
<dbReference type="InterPro" id="IPR050306">
    <property type="entry name" value="PfkB_Carbo_kinase"/>
</dbReference>
<gene>
    <name evidence="5" type="ORF">BN000_02074</name>
</gene>
<evidence type="ECO:0000256" key="1">
    <source>
        <dbReference type="ARBA" id="ARBA00010688"/>
    </source>
</evidence>
<dbReference type="STRING" id="1499688.BN000_02074"/>
<keyword evidence="2" id="KW-0808">Transferase</keyword>
<dbReference type="InterPro" id="IPR029056">
    <property type="entry name" value="Ribokinase-like"/>
</dbReference>
<evidence type="ECO:0000313" key="5">
    <source>
        <dbReference type="EMBL" id="CRK82153.1"/>
    </source>
</evidence>
<dbReference type="GO" id="GO:0016301">
    <property type="term" value="F:kinase activity"/>
    <property type="evidence" value="ECO:0007669"/>
    <property type="project" value="UniProtKB-KW"/>
</dbReference>
<dbReference type="InterPro" id="IPR011611">
    <property type="entry name" value="PfkB_dom"/>
</dbReference>